<proteinExistence type="predicted"/>
<reference evidence="1" key="1">
    <citation type="submission" date="2022-06" db="EMBL/GenBank/DDBJ databases">
        <authorList>
            <person name="Ping M."/>
        </authorList>
    </citation>
    <scope>NUCLEOTIDE SEQUENCE</scope>
    <source>
        <strain evidence="1">JCM11759T</strain>
    </source>
</reference>
<evidence type="ECO:0000313" key="2">
    <source>
        <dbReference type="Proteomes" id="UP001055940"/>
    </source>
</evidence>
<accession>A0ABY5D8Y0</accession>
<gene>
    <name evidence="1" type="ORF">NE857_31415</name>
</gene>
<evidence type="ECO:0000313" key="1">
    <source>
        <dbReference type="EMBL" id="USY19688.1"/>
    </source>
</evidence>
<keyword evidence="2" id="KW-1185">Reference proteome</keyword>
<sequence length="101" mass="10869">MSTIAADLFPAFIAIALAAAISLGYALGAENALLALRGMWRARAETRRVRREMAATVVELNDTRAELADERALVARLAGGTDDIIRAARGAHHRQEDRADA</sequence>
<dbReference type="EMBL" id="CP099837">
    <property type="protein sequence ID" value="USY19688.1"/>
    <property type="molecule type" value="Genomic_DNA"/>
</dbReference>
<dbReference type="RefSeq" id="WP_254418880.1">
    <property type="nucleotide sequence ID" value="NZ_CP099837.1"/>
</dbReference>
<dbReference type="Proteomes" id="UP001055940">
    <property type="component" value="Chromosome"/>
</dbReference>
<name>A0ABY5D8Y0_9ACTN</name>
<organism evidence="1 2">
    <name type="scientific">Nocardiopsis exhalans</name>
    <dbReference type="NCBI Taxonomy" id="163604"/>
    <lineage>
        <taxon>Bacteria</taxon>
        <taxon>Bacillati</taxon>
        <taxon>Actinomycetota</taxon>
        <taxon>Actinomycetes</taxon>
        <taxon>Streptosporangiales</taxon>
        <taxon>Nocardiopsidaceae</taxon>
        <taxon>Nocardiopsis</taxon>
    </lineage>
</organism>
<protein>
    <submittedName>
        <fullName evidence="1">Uncharacterized protein</fullName>
    </submittedName>
</protein>